<dbReference type="EMBL" id="JACCBN010000001">
    <property type="protein sequence ID" value="NYD37781.1"/>
    <property type="molecule type" value="Genomic_DNA"/>
</dbReference>
<organism evidence="5 6">
    <name type="scientific">Actinomycetospora corticicola</name>
    <dbReference type="NCBI Taxonomy" id="663602"/>
    <lineage>
        <taxon>Bacteria</taxon>
        <taxon>Bacillati</taxon>
        <taxon>Actinomycetota</taxon>
        <taxon>Actinomycetes</taxon>
        <taxon>Pseudonocardiales</taxon>
        <taxon>Pseudonocardiaceae</taxon>
        <taxon>Actinomycetospora</taxon>
    </lineage>
</organism>
<dbReference type="InterPro" id="IPR018060">
    <property type="entry name" value="HTH_AraC"/>
</dbReference>
<dbReference type="Pfam" id="PF20240">
    <property type="entry name" value="DUF6597"/>
    <property type="match status" value="1"/>
</dbReference>
<dbReference type="Proteomes" id="UP000535890">
    <property type="component" value="Unassembled WGS sequence"/>
</dbReference>
<keyword evidence="1" id="KW-0805">Transcription regulation</keyword>
<dbReference type="InterPro" id="IPR009057">
    <property type="entry name" value="Homeodomain-like_sf"/>
</dbReference>
<dbReference type="GO" id="GO:0003700">
    <property type="term" value="F:DNA-binding transcription factor activity"/>
    <property type="evidence" value="ECO:0007669"/>
    <property type="project" value="InterPro"/>
</dbReference>
<evidence type="ECO:0000256" key="2">
    <source>
        <dbReference type="ARBA" id="ARBA00023125"/>
    </source>
</evidence>
<keyword evidence="2 5" id="KW-0238">DNA-binding</keyword>
<comment type="caution">
    <text evidence="5">The sequence shown here is derived from an EMBL/GenBank/DDBJ whole genome shotgun (WGS) entry which is preliminary data.</text>
</comment>
<dbReference type="RefSeq" id="WP_179795313.1">
    <property type="nucleotide sequence ID" value="NZ_BAABHP010000025.1"/>
</dbReference>
<evidence type="ECO:0000313" key="5">
    <source>
        <dbReference type="EMBL" id="NYD37781.1"/>
    </source>
</evidence>
<evidence type="ECO:0000259" key="4">
    <source>
        <dbReference type="PROSITE" id="PS01124"/>
    </source>
</evidence>
<dbReference type="PANTHER" id="PTHR46796">
    <property type="entry name" value="HTH-TYPE TRANSCRIPTIONAL ACTIVATOR RHAS-RELATED"/>
    <property type="match status" value="1"/>
</dbReference>
<feature type="domain" description="HTH araC/xylS-type" evidence="4">
    <location>
        <begin position="183"/>
        <end position="284"/>
    </location>
</feature>
<reference evidence="5 6" key="1">
    <citation type="submission" date="2020-07" db="EMBL/GenBank/DDBJ databases">
        <title>Sequencing the genomes of 1000 actinobacteria strains.</title>
        <authorList>
            <person name="Klenk H.-P."/>
        </authorList>
    </citation>
    <scope>NUCLEOTIDE SEQUENCE [LARGE SCALE GENOMIC DNA]</scope>
    <source>
        <strain evidence="5 6">DSM 45772</strain>
    </source>
</reference>
<protein>
    <submittedName>
        <fullName evidence="5">AraC-like DNA-binding protein</fullName>
    </submittedName>
</protein>
<dbReference type="InterPro" id="IPR046532">
    <property type="entry name" value="DUF6597"/>
</dbReference>
<proteinExistence type="predicted"/>
<sequence>MTGPRPVARDSRGILDPWLLQQRVSFVRHGVPTDLAGLVDFVWAVRWSLPPGGNHRQEVLPHPSLNVSVGTPDARTGRTEPEALLNGVFLDLVDRELAGTGWTVAAKSTVGGFGAFVEDVSTLRDRVVPLDMIAGLDASTLLAAMGPDSEDSAAAEPHRVAVLVDGLGEAVSRAAPDRVAQAREVAAVARLAETDREVRRLDQLAARAGIGGRSLQRSFARCAGVSPTWVIRRYRLLEAAEAVRDGARVSWTEVAGALGYADQAHLVRDFRTALGRTPEAYAREVRQGRT</sequence>
<accession>A0A7Y9DYG6</accession>
<dbReference type="SUPFAM" id="SSF46689">
    <property type="entry name" value="Homeodomain-like"/>
    <property type="match status" value="1"/>
</dbReference>
<gene>
    <name evidence="5" type="ORF">BJ983_003883</name>
</gene>
<dbReference type="PROSITE" id="PS01124">
    <property type="entry name" value="HTH_ARAC_FAMILY_2"/>
    <property type="match status" value="1"/>
</dbReference>
<dbReference type="InterPro" id="IPR050204">
    <property type="entry name" value="AraC_XylS_family_regulators"/>
</dbReference>
<evidence type="ECO:0000256" key="3">
    <source>
        <dbReference type="ARBA" id="ARBA00023163"/>
    </source>
</evidence>
<dbReference type="Gene3D" id="1.10.10.60">
    <property type="entry name" value="Homeodomain-like"/>
    <property type="match status" value="1"/>
</dbReference>
<dbReference type="AlphaFoldDB" id="A0A7Y9DYG6"/>
<dbReference type="Pfam" id="PF12833">
    <property type="entry name" value="HTH_18"/>
    <property type="match status" value="1"/>
</dbReference>
<dbReference type="SMART" id="SM00342">
    <property type="entry name" value="HTH_ARAC"/>
    <property type="match status" value="1"/>
</dbReference>
<name>A0A7Y9DYG6_9PSEU</name>
<evidence type="ECO:0000256" key="1">
    <source>
        <dbReference type="ARBA" id="ARBA00023015"/>
    </source>
</evidence>
<dbReference type="GO" id="GO:0043565">
    <property type="term" value="F:sequence-specific DNA binding"/>
    <property type="evidence" value="ECO:0007669"/>
    <property type="project" value="InterPro"/>
</dbReference>
<keyword evidence="3" id="KW-0804">Transcription</keyword>
<evidence type="ECO:0000313" key="6">
    <source>
        <dbReference type="Proteomes" id="UP000535890"/>
    </source>
</evidence>
<keyword evidence="6" id="KW-1185">Reference proteome</keyword>